<organism evidence="1 2">
    <name type="scientific">Streptomyces decoyicus</name>
    <dbReference type="NCBI Taxonomy" id="249567"/>
    <lineage>
        <taxon>Bacteria</taxon>
        <taxon>Bacillati</taxon>
        <taxon>Actinomycetota</taxon>
        <taxon>Actinomycetes</taxon>
        <taxon>Kitasatosporales</taxon>
        <taxon>Streptomycetaceae</taxon>
        <taxon>Streptomyces</taxon>
    </lineage>
</organism>
<dbReference type="RefSeq" id="WP_326615703.1">
    <property type="nucleotide sequence ID" value="NZ_CP109106.1"/>
</dbReference>
<dbReference type="EMBL" id="CP109106">
    <property type="protein sequence ID" value="WSB66587.1"/>
    <property type="molecule type" value="Genomic_DNA"/>
</dbReference>
<dbReference type="Proteomes" id="UP001344251">
    <property type="component" value="Chromosome"/>
</dbReference>
<protein>
    <submittedName>
        <fullName evidence="1">DUF5999 family protein</fullName>
    </submittedName>
</protein>
<evidence type="ECO:0000313" key="1">
    <source>
        <dbReference type="EMBL" id="WSB66587.1"/>
    </source>
</evidence>
<dbReference type="Pfam" id="PF19462">
    <property type="entry name" value="DUF5999"/>
    <property type="match status" value="1"/>
</dbReference>
<gene>
    <name evidence="1" type="ORF">OG863_00455</name>
</gene>
<proteinExistence type="predicted"/>
<sequence length="52" mass="5391">MCPHTPPCPAAGATDAGAAHPVSVHFEQGWTLLCNAILLFDVMSISQSQGLV</sequence>
<dbReference type="InterPro" id="IPR046041">
    <property type="entry name" value="DUF5999"/>
</dbReference>
<evidence type="ECO:0000313" key="2">
    <source>
        <dbReference type="Proteomes" id="UP001344251"/>
    </source>
</evidence>
<reference evidence="1 2" key="1">
    <citation type="submission" date="2022-10" db="EMBL/GenBank/DDBJ databases">
        <title>The complete genomes of actinobacterial strains from the NBC collection.</title>
        <authorList>
            <person name="Joergensen T.S."/>
            <person name="Alvarez Arevalo M."/>
            <person name="Sterndorff E.B."/>
            <person name="Faurdal D."/>
            <person name="Vuksanovic O."/>
            <person name="Mourched A.-S."/>
            <person name="Charusanti P."/>
            <person name="Shaw S."/>
            <person name="Blin K."/>
            <person name="Weber T."/>
        </authorList>
    </citation>
    <scope>NUCLEOTIDE SEQUENCE [LARGE SCALE GENOMIC DNA]</scope>
    <source>
        <strain evidence="1 2">NBC 01774</strain>
    </source>
</reference>
<name>A0ABZ1F953_9ACTN</name>
<accession>A0ABZ1F953</accession>
<keyword evidence="2" id="KW-1185">Reference proteome</keyword>